<name>A0A261FBQ3_9BIFI</name>
<dbReference type="PANTHER" id="PTHR30121:SF6">
    <property type="entry name" value="SLR6007 PROTEIN"/>
    <property type="match status" value="1"/>
</dbReference>
<protein>
    <submittedName>
        <fullName evidence="3">Type IV secretory pathway, VirB4 component</fullName>
    </submittedName>
</protein>
<evidence type="ECO:0000313" key="3">
    <source>
        <dbReference type="EMBL" id="OZG56528.1"/>
    </source>
</evidence>
<dbReference type="RefSeq" id="WP_094690039.1">
    <property type="nucleotide sequence ID" value="NZ_JACBYZ010000001.1"/>
</dbReference>
<dbReference type="EMBL" id="MWWU01000002">
    <property type="protein sequence ID" value="OZG56528.1"/>
    <property type="molecule type" value="Genomic_DNA"/>
</dbReference>
<dbReference type="InterPro" id="IPR027417">
    <property type="entry name" value="P-loop_NTPase"/>
</dbReference>
<keyword evidence="4" id="KW-1185">Reference proteome</keyword>
<dbReference type="InterPro" id="IPR051162">
    <property type="entry name" value="T4SS_component"/>
</dbReference>
<dbReference type="Pfam" id="PF11130">
    <property type="entry name" value="TraC_F_IV"/>
    <property type="match status" value="1"/>
</dbReference>
<dbReference type="Gene3D" id="3.40.50.300">
    <property type="entry name" value="P-loop containing nucleotide triphosphate hydrolases"/>
    <property type="match status" value="1"/>
</dbReference>
<dbReference type="AlphaFoldDB" id="A0A261FBQ3"/>
<gene>
    <name evidence="3" type="ORF">AEAE_1016</name>
</gene>
<comment type="caution">
    <text evidence="3">The sequence shown here is derived from an EMBL/GenBank/DDBJ whole genome shotgun (WGS) entry which is preliminary data.</text>
</comment>
<feature type="region of interest" description="Disordered" evidence="1">
    <location>
        <begin position="1"/>
        <end position="44"/>
    </location>
</feature>
<accession>A0A261FBQ3</accession>
<dbReference type="NCBIfam" id="NF045971">
    <property type="entry name" value="conju_CD1110"/>
    <property type="match status" value="1"/>
</dbReference>
<organism evidence="3 4">
    <name type="scientific">Aeriscardovia aeriphila</name>
    <dbReference type="NCBI Taxonomy" id="218139"/>
    <lineage>
        <taxon>Bacteria</taxon>
        <taxon>Bacillati</taxon>
        <taxon>Actinomycetota</taxon>
        <taxon>Actinomycetes</taxon>
        <taxon>Bifidobacteriales</taxon>
        <taxon>Bifidobacteriaceae</taxon>
        <taxon>Aeriscardovia</taxon>
    </lineage>
</organism>
<evidence type="ECO:0000259" key="2">
    <source>
        <dbReference type="Pfam" id="PF19044"/>
    </source>
</evidence>
<evidence type="ECO:0000256" key="1">
    <source>
        <dbReference type="SAM" id="MobiDB-lite"/>
    </source>
</evidence>
<evidence type="ECO:0000313" key="4">
    <source>
        <dbReference type="Proteomes" id="UP000228976"/>
    </source>
</evidence>
<dbReference type="OrthoDB" id="9804380at2"/>
<feature type="domain" description="TraG P-loop" evidence="2">
    <location>
        <begin position="457"/>
        <end position="760"/>
    </location>
</feature>
<sequence length="804" mass="90041">MKTKKNNGSEKLSVSMSNNTSRERRAKRKAEFERQRTQQKKRQAKEWVGFDSMLEGGQAYLGDNQWSSTLVMSDVSYKASDTDQQAHIVNEWASVLNMLVEGQQAQVTVRSRQVNIESLAHSVEMPLLQDANDKWRTEFNSLLKRQIGRATSGTLVEKLLTLTVEDDDPQRAVASLNRLVLQVSARLASMGCHVKRLDRTQRLRAVHDALMPDDGFRFSEEGFAQSKTDSRDYVTPWAFDLRDPSCVHILESEKDFYHTSIWVRDFPPRLSDELVSRITALKGAASINIHLSPFERGAGIDLVKQQKTSLDMEIADRRQRNIREHQPADYLPPNLEEASEQVEDLLDKLNSSDEKMIDALVVIGVDAPDKSTLYQRVLEVRQILSSLSLQGDAMRHMQLPALVCTLPLGARPVPVRRTLTTSAAAIMIPFTSEEHFDPTGVFYGTNKLSGNLIVVDRTRLLNQNGFILGTTGSGKSAATKWEIEHVLLTRPYDQVIIIDPEGEYEKIRNAFGGALVDVSAGSSQRLNPLEITLNSDNDEDPIRERTSSVMGMMNSLIGGVNGLSPQQEGVLDDVVTRMYQSYNPQLKQPTLGSLHELLMLDERPEAQQLSNALIPFVNGSKSGFNGQTNVNADDRLVVFNTLHLDGSMKTFGMMVVLQHVWNRIKDNRAKGKGRIWIYVDEFHTLFSNKYAADFFLSIYKRARKYGAGITGITQNIEELLESHQARLMLSNSSFLELLRMNATDAQTVKSLLKLSDTQVSLFATGEPGTGLIAAGDVFVPFDGRIPRDNPIFELNQTNAASQQR</sequence>
<dbReference type="PANTHER" id="PTHR30121">
    <property type="entry name" value="UNCHARACTERIZED PROTEIN YJGR-RELATED"/>
    <property type="match status" value="1"/>
</dbReference>
<dbReference type="Gene3D" id="1.10.8.730">
    <property type="match status" value="1"/>
</dbReference>
<dbReference type="Proteomes" id="UP000228976">
    <property type="component" value="Unassembled WGS sequence"/>
</dbReference>
<proteinExistence type="predicted"/>
<dbReference type="InterPro" id="IPR025955">
    <property type="entry name" value="TraC/Conjuga_ATPase"/>
</dbReference>
<feature type="compositionally biased region" description="Polar residues" evidence="1">
    <location>
        <begin position="9"/>
        <end position="20"/>
    </location>
</feature>
<dbReference type="InterPro" id="IPR043964">
    <property type="entry name" value="P-loop_TraG"/>
</dbReference>
<dbReference type="Pfam" id="PF19044">
    <property type="entry name" value="P-loop_TraG"/>
    <property type="match status" value="1"/>
</dbReference>
<dbReference type="SUPFAM" id="SSF52540">
    <property type="entry name" value="P-loop containing nucleoside triphosphate hydrolases"/>
    <property type="match status" value="1"/>
</dbReference>
<reference evidence="3 4" key="1">
    <citation type="journal article" date="2017" name="BMC Genomics">
        <title>Comparative genomic and phylogenomic analyses of the Bifidobacteriaceae family.</title>
        <authorList>
            <person name="Lugli G.A."/>
            <person name="Milani C."/>
            <person name="Turroni F."/>
            <person name="Duranti S."/>
            <person name="Mancabelli L."/>
            <person name="Mangifesta M."/>
            <person name="Ferrario C."/>
            <person name="Modesto M."/>
            <person name="Mattarelli P."/>
            <person name="Jiri K."/>
            <person name="van Sinderen D."/>
            <person name="Ventura M."/>
        </authorList>
    </citation>
    <scope>NUCLEOTIDE SEQUENCE [LARGE SCALE GENOMIC DNA]</scope>
    <source>
        <strain evidence="3 4">LMG 21773</strain>
    </source>
</reference>
<dbReference type="CDD" id="cd01127">
    <property type="entry name" value="TrwB_TraG_TraD_VirD4"/>
    <property type="match status" value="1"/>
</dbReference>